<sequence length="72" mass="8388">MNQLDCSRPFEELPEEARVKIEEMQWNQERKKLGLPTSDEMAMHPILKQSWTCEGSPFSGPFDPSSYSNLER</sequence>
<dbReference type="EMBL" id="QDEB01110578">
    <property type="protein sequence ID" value="RZB54438.1"/>
    <property type="molecule type" value="Genomic_DNA"/>
</dbReference>
<protein>
    <submittedName>
        <fullName evidence="2">Uncharacterized protein</fullName>
    </submittedName>
</protein>
<evidence type="ECO:0000313" key="2">
    <source>
        <dbReference type="EMBL" id="RZB54438.1"/>
    </source>
</evidence>
<evidence type="ECO:0000313" key="3">
    <source>
        <dbReference type="Proteomes" id="UP000292052"/>
    </source>
</evidence>
<proteinExistence type="predicted"/>
<dbReference type="Proteomes" id="UP000292052">
    <property type="component" value="Unassembled WGS sequence"/>
</dbReference>
<dbReference type="STRING" id="1661398.A0A482VDJ8"/>
<accession>A0A482VDJ8</accession>
<keyword evidence="3" id="KW-1185">Reference proteome</keyword>
<dbReference type="OrthoDB" id="515366at2759"/>
<feature type="region of interest" description="Disordered" evidence="1">
    <location>
        <begin position="53"/>
        <end position="72"/>
    </location>
</feature>
<name>A0A482VDJ8_ASBVE</name>
<comment type="caution">
    <text evidence="2">The sequence shown here is derived from an EMBL/GenBank/DDBJ whole genome shotgun (WGS) entry which is preliminary data.</text>
</comment>
<reference evidence="2 3" key="1">
    <citation type="submission" date="2017-03" db="EMBL/GenBank/DDBJ databases">
        <title>Genome of the blue death feigning beetle - Asbolus verrucosus.</title>
        <authorList>
            <person name="Rider S.D."/>
        </authorList>
    </citation>
    <scope>NUCLEOTIDE SEQUENCE [LARGE SCALE GENOMIC DNA]</scope>
    <source>
        <strain evidence="2">Butters</strain>
        <tissue evidence="2">Head and leg muscle</tissue>
    </source>
</reference>
<gene>
    <name evidence="2" type="ORF">BDFB_010200</name>
</gene>
<feature type="compositionally biased region" description="Low complexity" evidence="1">
    <location>
        <begin position="55"/>
        <end position="72"/>
    </location>
</feature>
<dbReference type="AlphaFoldDB" id="A0A482VDJ8"/>
<evidence type="ECO:0000256" key="1">
    <source>
        <dbReference type="SAM" id="MobiDB-lite"/>
    </source>
</evidence>
<organism evidence="2 3">
    <name type="scientific">Asbolus verrucosus</name>
    <name type="common">Desert ironclad beetle</name>
    <dbReference type="NCBI Taxonomy" id="1661398"/>
    <lineage>
        <taxon>Eukaryota</taxon>
        <taxon>Metazoa</taxon>
        <taxon>Ecdysozoa</taxon>
        <taxon>Arthropoda</taxon>
        <taxon>Hexapoda</taxon>
        <taxon>Insecta</taxon>
        <taxon>Pterygota</taxon>
        <taxon>Neoptera</taxon>
        <taxon>Endopterygota</taxon>
        <taxon>Coleoptera</taxon>
        <taxon>Polyphaga</taxon>
        <taxon>Cucujiformia</taxon>
        <taxon>Tenebrionidae</taxon>
        <taxon>Pimeliinae</taxon>
        <taxon>Asbolus</taxon>
    </lineage>
</organism>